<dbReference type="EMBL" id="BAAAOH010000001">
    <property type="protein sequence ID" value="GAA1979899.1"/>
    <property type="molecule type" value="Genomic_DNA"/>
</dbReference>
<keyword evidence="3" id="KW-1185">Reference proteome</keyword>
<evidence type="ECO:0000256" key="1">
    <source>
        <dbReference type="SAM" id="MobiDB-lite"/>
    </source>
</evidence>
<evidence type="ECO:0000313" key="3">
    <source>
        <dbReference type="Proteomes" id="UP001500326"/>
    </source>
</evidence>
<evidence type="ECO:0000313" key="2">
    <source>
        <dbReference type="EMBL" id="GAA1979899.1"/>
    </source>
</evidence>
<comment type="caution">
    <text evidence="2">The sequence shown here is derived from an EMBL/GenBank/DDBJ whole genome shotgun (WGS) entry which is preliminary data.</text>
</comment>
<proteinExistence type="predicted"/>
<feature type="region of interest" description="Disordered" evidence="1">
    <location>
        <begin position="57"/>
        <end position="84"/>
    </location>
</feature>
<feature type="compositionally biased region" description="Pro residues" evidence="1">
    <location>
        <begin position="71"/>
        <end position="84"/>
    </location>
</feature>
<reference evidence="3" key="1">
    <citation type="journal article" date="2019" name="Int. J. Syst. Evol. Microbiol.">
        <title>The Global Catalogue of Microorganisms (GCM) 10K type strain sequencing project: providing services to taxonomists for standard genome sequencing and annotation.</title>
        <authorList>
            <consortium name="The Broad Institute Genomics Platform"/>
            <consortium name="The Broad Institute Genome Sequencing Center for Infectious Disease"/>
            <person name="Wu L."/>
            <person name="Ma J."/>
        </authorList>
    </citation>
    <scope>NUCLEOTIDE SEQUENCE [LARGE SCALE GENOMIC DNA]</scope>
    <source>
        <strain evidence="3">JCM 14902</strain>
    </source>
</reference>
<sequence length="84" mass="9535">MPTVRDVLRRREPELSVVSLRALATLPRVRPHLTESPDEGISLVDLLRMIEIFDVTPRRSRGGPEQRGPEFPGPDFPEPIRPTL</sequence>
<gene>
    <name evidence="2" type="ORF">GCM10009777_11660</name>
</gene>
<organism evidence="2 3">
    <name type="scientific">Microbacterium pumilum</name>
    <dbReference type="NCBI Taxonomy" id="344165"/>
    <lineage>
        <taxon>Bacteria</taxon>
        <taxon>Bacillati</taxon>
        <taxon>Actinomycetota</taxon>
        <taxon>Actinomycetes</taxon>
        <taxon>Micrococcales</taxon>
        <taxon>Microbacteriaceae</taxon>
        <taxon>Microbacterium</taxon>
    </lineage>
</organism>
<name>A0ABP5DGJ2_9MICO</name>
<accession>A0ABP5DGJ2</accession>
<protein>
    <recommendedName>
        <fullName evidence="4">XRE family transcriptional regulator</fullName>
    </recommendedName>
</protein>
<evidence type="ECO:0008006" key="4">
    <source>
        <dbReference type="Google" id="ProtNLM"/>
    </source>
</evidence>
<dbReference type="Proteomes" id="UP001500326">
    <property type="component" value="Unassembled WGS sequence"/>
</dbReference>